<evidence type="ECO:0000313" key="2">
    <source>
        <dbReference type="Proteomes" id="UP001232001"/>
    </source>
</evidence>
<dbReference type="InterPro" id="IPR013783">
    <property type="entry name" value="Ig-like_fold"/>
</dbReference>
<dbReference type="RefSeq" id="WP_279651564.1">
    <property type="nucleotide sequence ID" value="NZ_CP122539.1"/>
</dbReference>
<dbReference type="PANTHER" id="PTHR37833:SF1">
    <property type="entry name" value="SIGNAL PEPTIDE PROTEIN"/>
    <property type="match status" value="1"/>
</dbReference>
<dbReference type="InterPro" id="IPR011467">
    <property type="entry name" value="DUF1573"/>
</dbReference>
<dbReference type="Proteomes" id="UP001232001">
    <property type="component" value="Chromosome"/>
</dbReference>
<name>A0ABY8L680_9FLAO</name>
<protein>
    <submittedName>
        <fullName evidence="1">DUF1573 domain-containing protein</fullName>
    </submittedName>
</protein>
<sequence length="115" mass="12733">MKKSNNPVAKAEILEKDFDFGEITLQDTIAHSFKIKNTTDIPLKINNLATSCGCTTFDLLDSIAKKDESLTVTVQFIPKEEHIGQRVSNSVVVEMNTDPPFSVVRLKGKVLSIPK</sequence>
<gene>
    <name evidence="1" type="ORF">P8625_00575</name>
</gene>
<accession>A0ABY8L680</accession>
<proteinExistence type="predicted"/>
<dbReference type="Pfam" id="PF07610">
    <property type="entry name" value="DUF1573"/>
    <property type="match status" value="1"/>
</dbReference>
<dbReference type="EMBL" id="CP122539">
    <property type="protein sequence ID" value="WGH75690.1"/>
    <property type="molecule type" value="Genomic_DNA"/>
</dbReference>
<reference evidence="1 2" key="1">
    <citation type="submission" date="2023-04" db="EMBL/GenBank/DDBJ databases">
        <title>Tenacibaculum tangerinum sp. nov., isolated from sea tidal flat of South Korea.</title>
        <authorList>
            <person name="Lee S.H."/>
            <person name="Kim J.-J."/>
        </authorList>
    </citation>
    <scope>NUCLEOTIDE SEQUENCE [LARGE SCALE GENOMIC DNA]</scope>
    <source>
        <strain evidence="1 2">GRR-S3-23</strain>
    </source>
</reference>
<keyword evidence="2" id="KW-1185">Reference proteome</keyword>
<evidence type="ECO:0000313" key="1">
    <source>
        <dbReference type="EMBL" id="WGH75690.1"/>
    </source>
</evidence>
<dbReference type="PANTHER" id="PTHR37833">
    <property type="entry name" value="LIPOPROTEIN-RELATED"/>
    <property type="match status" value="1"/>
</dbReference>
<dbReference type="Gene3D" id="2.60.40.10">
    <property type="entry name" value="Immunoglobulins"/>
    <property type="match status" value="1"/>
</dbReference>
<organism evidence="1 2">
    <name type="scientific">Tenacibaculum tangerinum</name>
    <dbReference type="NCBI Taxonomy" id="3038772"/>
    <lineage>
        <taxon>Bacteria</taxon>
        <taxon>Pseudomonadati</taxon>
        <taxon>Bacteroidota</taxon>
        <taxon>Flavobacteriia</taxon>
        <taxon>Flavobacteriales</taxon>
        <taxon>Flavobacteriaceae</taxon>
        <taxon>Tenacibaculum</taxon>
    </lineage>
</organism>